<dbReference type="InterPro" id="IPR001444">
    <property type="entry name" value="Flag_bb_rod_N"/>
</dbReference>
<gene>
    <name evidence="5" type="ORF">MNBD_GAMMA23-925</name>
</gene>
<evidence type="ECO:0000259" key="4">
    <source>
        <dbReference type="Pfam" id="PF00460"/>
    </source>
</evidence>
<comment type="subcellular location">
    <subcellularLocation>
        <location evidence="1">Bacterial flagellum basal body</location>
    </subcellularLocation>
</comment>
<comment type="similarity">
    <text evidence="2">Belongs to the flagella basal body rod proteins family.</text>
</comment>
<dbReference type="GO" id="GO:0071978">
    <property type="term" value="P:bacterial-type flagellum-dependent swarming motility"/>
    <property type="evidence" value="ECO:0007669"/>
    <property type="project" value="TreeGrafter"/>
</dbReference>
<dbReference type="PANTHER" id="PTHR30435:SF12">
    <property type="entry name" value="FLAGELLAR BASAL BODY ROD PROTEIN FLGB"/>
    <property type="match status" value="1"/>
</dbReference>
<dbReference type="InterPro" id="IPR019776">
    <property type="entry name" value="Flagellar_basal_body_rod_CS"/>
</dbReference>
<evidence type="ECO:0000313" key="5">
    <source>
        <dbReference type="EMBL" id="VAW97436.1"/>
    </source>
</evidence>
<keyword evidence="5" id="KW-0966">Cell projection</keyword>
<keyword evidence="5" id="KW-0282">Flagellum</keyword>
<dbReference type="NCBIfam" id="TIGR01396">
    <property type="entry name" value="FlgB"/>
    <property type="match status" value="1"/>
</dbReference>
<feature type="domain" description="Flagellar basal body rod protein N-terminal" evidence="4">
    <location>
        <begin position="10"/>
        <end position="39"/>
    </location>
</feature>
<dbReference type="InterPro" id="IPR006300">
    <property type="entry name" value="FlgB"/>
</dbReference>
<dbReference type="PIRSF" id="PIRSF002889">
    <property type="entry name" value="Rod_FlgB"/>
    <property type="match status" value="1"/>
</dbReference>
<dbReference type="PROSITE" id="PS00588">
    <property type="entry name" value="FLAGELLA_BB_ROD"/>
    <property type="match status" value="1"/>
</dbReference>
<protein>
    <submittedName>
        <fullName evidence="5">Flagellar basal-body rod protein FlgB</fullName>
    </submittedName>
</protein>
<sequence length="133" mass="15038">MSFSFGSTFNLHEQAMYLQARRTELLSSNLANAETPHYKAKDFDFKASLQAAVSNPLGNKPLRETSVKHIQPTQSDYRFETLFRMPYQTSLDGNTVESQVEMSAFNDNAIRYMASLRFLNGKISTLMAAIRGD</sequence>
<proteinExistence type="inferred from homology"/>
<name>A0A3B1AX75_9ZZZZ</name>
<dbReference type="PANTHER" id="PTHR30435">
    <property type="entry name" value="FLAGELLAR PROTEIN"/>
    <property type="match status" value="1"/>
</dbReference>
<keyword evidence="3" id="KW-0975">Bacterial flagellum</keyword>
<dbReference type="Pfam" id="PF00460">
    <property type="entry name" value="Flg_bb_rod"/>
    <property type="match status" value="1"/>
</dbReference>
<dbReference type="EMBL" id="UOFT01000058">
    <property type="protein sequence ID" value="VAW97436.1"/>
    <property type="molecule type" value="Genomic_DNA"/>
</dbReference>
<organism evidence="5">
    <name type="scientific">hydrothermal vent metagenome</name>
    <dbReference type="NCBI Taxonomy" id="652676"/>
    <lineage>
        <taxon>unclassified sequences</taxon>
        <taxon>metagenomes</taxon>
        <taxon>ecological metagenomes</taxon>
    </lineage>
</organism>
<keyword evidence="5" id="KW-0969">Cilium</keyword>
<evidence type="ECO:0000256" key="3">
    <source>
        <dbReference type="ARBA" id="ARBA00023143"/>
    </source>
</evidence>
<accession>A0A3B1AX75</accession>
<evidence type="ECO:0000256" key="2">
    <source>
        <dbReference type="ARBA" id="ARBA00009677"/>
    </source>
</evidence>
<reference evidence="5" key="1">
    <citation type="submission" date="2018-06" db="EMBL/GenBank/DDBJ databases">
        <authorList>
            <person name="Zhirakovskaya E."/>
        </authorList>
    </citation>
    <scope>NUCLEOTIDE SEQUENCE</scope>
</reference>
<dbReference type="GO" id="GO:0030694">
    <property type="term" value="C:bacterial-type flagellum basal body, rod"/>
    <property type="evidence" value="ECO:0007669"/>
    <property type="project" value="InterPro"/>
</dbReference>
<dbReference type="AlphaFoldDB" id="A0A3B1AX75"/>
<evidence type="ECO:0000256" key="1">
    <source>
        <dbReference type="ARBA" id="ARBA00004117"/>
    </source>
</evidence>